<dbReference type="Proteomes" id="UP000622552">
    <property type="component" value="Unassembled WGS sequence"/>
</dbReference>
<gene>
    <name evidence="1" type="ORF">IW245_007716</name>
</gene>
<protein>
    <recommendedName>
        <fullName evidence="3">Acyl carrier protein</fullName>
    </recommendedName>
</protein>
<evidence type="ECO:0008006" key="3">
    <source>
        <dbReference type="Google" id="ProtNLM"/>
    </source>
</evidence>
<evidence type="ECO:0000313" key="1">
    <source>
        <dbReference type="EMBL" id="MBG6141522.1"/>
    </source>
</evidence>
<evidence type="ECO:0000313" key="2">
    <source>
        <dbReference type="Proteomes" id="UP000622552"/>
    </source>
</evidence>
<proteinExistence type="predicted"/>
<name>A0A8J7KU68_9ACTN</name>
<dbReference type="InterPro" id="IPR036736">
    <property type="entry name" value="ACP-like_sf"/>
</dbReference>
<dbReference type="AlphaFoldDB" id="A0A8J7KU68"/>
<organism evidence="1 2">
    <name type="scientific">Longispora fulva</name>
    <dbReference type="NCBI Taxonomy" id="619741"/>
    <lineage>
        <taxon>Bacteria</taxon>
        <taxon>Bacillati</taxon>
        <taxon>Actinomycetota</taxon>
        <taxon>Actinomycetes</taxon>
        <taxon>Micromonosporales</taxon>
        <taxon>Micromonosporaceae</taxon>
        <taxon>Longispora</taxon>
    </lineage>
</organism>
<sequence length="80" mass="8516">MMLDRDAVLAMLASYGERPLDTVDDRIDSLDLAWLLYEIERRFAVPVRLGDADLARIATVDDAVTVLGPVVGGAAAVTGG</sequence>
<dbReference type="SUPFAM" id="SSF47336">
    <property type="entry name" value="ACP-like"/>
    <property type="match status" value="1"/>
</dbReference>
<reference evidence="1" key="1">
    <citation type="submission" date="2020-11" db="EMBL/GenBank/DDBJ databases">
        <title>Sequencing the genomes of 1000 actinobacteria strains.</title>
        <authorList>
            <person name="Klenk H.-P."/>
        </authorList>
    </citation>
    <scope>NUCLEOTIDE SEQUENCE</scope>
    <source>
        <strain evidence="1">DSM 45356</strain>
    </source>
</reference>
<accession>A0A8J7KU68</accession>
<keyword evidence="2" id="KW-1185">Reference proteome</keyword>
<dbReference type="Gene3D" id="1.10.1200.10">
    <property type="entry name" value="ACP-like"/>
    <property type="match status" value="1"/>
</dbReference>
<dbReference type="EMBL" id="JADOUF010000001">
    <property type="protein sequence ID" value="MBG6141522.1"/>
    <property type="molecule type" value="Genomic_DNA"/>
</dbReference>
<comment type="caution">
    <text evidence="1">The sequence shown here is derived from an EMBL/GenBank/DDBJ whole genome shotgun (WGS) entry which is preliminary data.</text>
</comment>